<evidence type="ECO:0000313" key="2">
    <source>
        <dbReference type="EMBL" id="GAH29664.1"/>
    </source>
</evidence>
<dbReference type="EMBL" id="BARU01004002">
    <property type="protein sequence ID" value="GAH29664.1"/>
    <property type="molecule type" value="Genomic_DNA"/>
</dbReference>
<organism evidence="2">
    <name type="scientific">marine sediment metagenome</name>
    <dbReference type="NCBI Taxonomy" id="412755"/>
    <lineage>
        <taxon>unclassified sequences</taxon>
        <taxon>metagenomes</taxon>
        <taxon>ecological metagenomes</taxon>
    </lineage>
</organism>
<proteinExistence type="predicted"/>
<name>X1FJV6_9ZZZZ</name>
<evidence type="ECO:0000259" key="1">
    <source>
        <dbReference type="Pfam" id="PF13173"/>
    </source>
</evidence>
<dbReference type="InterPro" id="IPR041682">
    <property type="entry name" value="AAA_14"/>
</dbReference>
<sequence>MIIDLLDPGIYRRYKARPERIKEIIEGNPDKKIVIIDEVQKVPELLDVVHLIMEEKPKLKFILTGSSARKIKQRGVDLLAGRALVRSLHPFMASELKDKFNLKKALHIGLVPLVVSARNPEDTLNAYITLYMKEEIQM</sequence>
<feature type="non-terminal residue" evidence="2">
    <location>
        <position position="138"/>
    </location>
</feature>
<dbReference type="Pfam" id="PF13173">
    <property type="entry name" value="AAA_14"/>
    <property type="match status" value="1"/>
</dbReference>
<protein>
    <recommendedName>
        <fullName evidence="1">AAA domain-containing protein</fullName>
    </recommendedName>
</protein>
<accession>X1FJV6</accession>
<reference evidence="2" key="1">
    <citation type="journal article" date="2014" name="Front. Microbiol.">
        <title>High frequency of phylogenetically diverse reductive dehalogenase-homologous genes in deep subseafloor sedimentary metagenomes.</title>
        <authorList>
            <person name="Kawai M."/>
            <person name="Futagami T."/>
            <person name="Toyoda A."/>
            <person name="Takaki Y."/>
            <person name="Nishi S."/>
            <person name="Hori S."/>
            <person name="Arai W."/>
            <person name="Tsubouchi T."/>
            <person name="Morono Y."/>
            <person name="Uchiyama I."/>
            <person name="Ito T."/>
            <person name="Fujiyama A."/>
            <person name="Inagaki F."/>
            <person name="Takami H."/>
        </authorList>
    </citation>
    <scope>NUCLEOTIDE SEQUENCE</scope>
    <source>
        <strain evidence="2">Expedition CK06-06</strain>
    </source>
</reference>
<dbReference type="AlphaFoldDB" id="X1FJV6"/>
<dbReference type="SUPFAM" id="SSF52540">
    <property type="entry name" value="P-loop containing nucleoside triphosphate hydrolases"/>
    <property type="match status" value="1"/>
</dbReference>
<dbReference type="Gene3D" id="3.40.50.300">
    <property type="entry name" value="P-loop containing nucleotide triphosphate hydrolases"/>
    <property type="match status" value="1"/>
</dbReference>
<dbReference type="PANTHER" id="PTHR43566:SF2">
    <property type="entry name" value="DUF4143 DOMAIN-CONTAINING PROTEIN"/>
    <property type="match status" value="1"/>
</dbReference>
<dbReference type="PANTHER" id="PTHR43566">
    <property type="entry name" value="CONSERVED PROTEIN"/>
    <property type="match status" value="1"/>
</dbReference>
<gene>
    <name evidence="2" type="ORF">S03H2_08285</name>
</gene>
<feature type="domain" description="AAA" evidence="1">
    <location>
        <begin position="18"/>
        <end position="96"/>
    </location>
</feature>
<dbReference type="InterPro" id="IPR027417">
    <property type="entry name" value="P-loop_NTPase"/>
</dbReference>
<comment type="caution">
    <text evidence="2">The sequence shown here is derived from an EMBL/GenBank/DDBJ whole genome shotgun (WGS) entry which is preliminary data.</text>
</comment>